<reference evidence="1 2" key="1">
    <citation type="submission" date="2023-09" db="EMBL/GenBank/DDBJ databases">
        <authorList>
            <person name="Wang M."/>
        </authorList>
    </citation>
    <scope>NUCLEOTIDE SEQUENCE [LARGE SCALE GENOMIC DNA]</scope>
    <source>
        <strain evidence="1">GT-2023</strain>
        <tissue evidence="1">Liver</tissue>
    </source>
</reference>
<comment type="caution">
    <text evidence="1">The sequence shown here is derived from an EMBL/GenBank/DDBJ whole genome shotgun (WGS) entry which is preliminary data.</text>
</comment>
<keyword evidence="2" id="KW-1185">Reference proteome</keyword>
<evidence type="ECO:0000313" key="2">
    <source>
        <dbReference type="Proteomes" id="UP001558613"/>
    </source>
</evidence>
<accession>A0ABR3NKQ8</accession>
<dbReference type="EMBL" id="JAYMGO010000003">
    <property type="protein sequence ID" value="KAL1277281.1"/>
    <property type="molecule type" value="Genomic_DNA"/>
</dbReference>
<protein>
    <submittedName>
        <fullName evidence="1">Uncharacterized protein</fullName>
    </submittedName>
</protein>
<proteinExistence type="predicted"/>
<name>A0ABR3NKQ8_9TELE</name>
<sequence>MATLCKICMGLIESPENMTTVSPAGIALCGLFGVRPTATRQHRAPRPPGGAHEGSIKGCPGLSWTPGISGPHGELTQGRHSLSFLQLESIAAQLCPAGAKTLGSNISLPSKPCRTTAHLSNKGSFCTAYNGGAAGFPGKASAGSGRHLWLNLVDVKDADRKVLLNTPVTPSGLFGDAIEFIIEHFNF</sequence>
<organism evidence="1 2">
    <name type="scientific">Cirrhinus molitorella</name>
    <name type="common">mud carp</name>
    <dbReference type="NCBI Taxonomy" id="172907"/>
    <lineage>
        <taxon>Eukaryota</taxon>
        <taxon>Metazoa</taxon>
        <taxon>Chordata</taxon>
        <taxon>Craniata</taxon>
        <taxon>Vertebrata</taxon>
        <taxon>Euteleostomi</taxon>
        <taxon>Actinopterygii</taxon>
        <taxon>Neopterygii</taxon>
        <taxon>Teleostei</taxon>
        <taxon>Ostariophysi</taxon>
        <taxon>Cypriniformes</taxon>
        <taxon>Cyprinidae</taxon>
        <taxon>Labeoninae</taxon>
        <taxon>Labeonini</taxon>
        <taxon>Cirrhinus</taxon>
    </lineage>
</organism>
<dbReference type="Proteomes" id="UP001558613">
    <property type="component" value="Unassembled WGS sequence"/>
</dbReference>
<gene>
    <name evidence="1" type="ORF">QQF64_023954</name>
</gene>
<evidence type="ECO:0000313" key="1">
    <source>
        <dbReference type="EMBL" id="KAL1277281.1"/>
    </source>
</evidence>